<reference evidence="1 2" key="1">
    <citation type="submission" date="2019-06" db="EMBL/GenBank/DDBJ databases">
        <title>Sorghum-associated microbial communities from plants grown in Nebraska, USA.</title>
        <authorList>
            <person name="Schachtman D."/>
        </authorList>
    </citation>
    <scope>NUCLEOTIDE SEQUENCE [LARGE SCALE GENOMIC DNA]</scope>
    <source>
        <strain evidence="1 2">1209</strain>
    </source>
</reference>
<gene>
    <name evidence="1" type="ORF">FHW36_104102</name>
</gene>
<proteinExistence type="predicted"/>
<dbReference type="Proteomes" id="UP000320811">
    <property type="component" value="Unassembled WGS sequence"/>
</dbReference>
<accession>A0A561PQN1</accession>
<protein>
    <submittedName>
        <fullName evidence="1">Uncharacterized protein</fullName>
    </submittedName>
</protein>
<dbReference type="EMBL" id="VIWO01000004">
    <property type="protein sequence ID" value="TWF40420.1"/>
    <property type="molecule type" value="Genomic_DNA"/>
</dbReference>
<evidence type="ECO:0000313" key="2">
    <source>
        <dbReference type="Proteomes" id="UP000320811"/>
    </source>
</evidence>
<name>A0A561PQN1_9BACT</name>
<evidence type="ECO:0000313" key="1">
    <source>
        <dbReference type="EMBL" id="TWF40420.1"/>
    </source>
</evidence>
<comment type="caution">
    <text evidence="1">The sequence shown here is derived from an EMBL/GenBank/DDBJ whole genome shotgun (WGS) entry which is preliminary data.</text>
</comment>
<organism evidence="1 2">
    <name type="scientific">Chitinophaga polysaccharea</name>
    <dbReference type="NCBI Taxonomy" id="1293035"/>
    <lineage>
        <taxon>Bacteria</taxon>
        <taxon>Pseudomonadati</taxon>
        <taxon>Bacteroidota</taxon>
        <taxon>Chitinophagia</taxon>
        <taxon>Chitinophagales</taxon>
        <taxon>Chitinophagaceae</taxon>
        <taxon>Chitinophaga</taxon>
    </lineage>
</organism>
<keyword evidence="2" id="KW-1185">Reference proteome</keyword>
<dbReference type="AlphaFoldDB" id="A0A561PQN1"/>
<sequence>MLSLRNLKSVDGVLSSLFFNTIFFTLDKLSILLKHVFWEQINYSREPIVNKASYNAKKTVFLYPWA</sequence>